<dbReference type="Gene3D" id="1.10.1740.10">
    <property type="match status" value="1"/>
</dbReference>
<dbReference type="Pfam" id="PF08281">
    <property type="entry name" value="Sigma70_r4_2"/>
    <property type="match status" value="1"/>
</dbReference>
<dbReference type="AlphaFoldDB" id="A0A844H5D4"/>
<feature type="domain" description="RNA polymerase sigma-70 region 2" evidence="5">
    <location>
        <begin position="11"/>
        <end position="75"/>
    </location>
</feature>
<keyword evidence="3" id="KW-0731">Sigma factor</keyword>
<evidence type="ECO:0000313" key="8">
    <source>
        <dbReference type="Proteomes" id="UP000442533"/>
    </source>
</evidence>
<evidence type="ECO:0000256" key="4">
    <source>
        <dbReference type="ARBA" id="ARBA00023163"/>
    </source>
</evidence>
<evidence type="ECO:0000256" key="3">
    <source>
        <dbReference type="ARBA" id="ARBA00023082"/>
    </source>
</evidence>
<dbReference type="OrthoDB" id="9803470at2"/>
<accession>A0A844H5D4</accession>
<evidence type="ECO:0000256" key="2">
    <source>
        <dbReference type="ARBA" id="ARBA00023015"/>
    </source>
</evidence>
<name>A0A844H5D4_9RHOB</name>
<dbReference type="Gene3D" id="1.10.10.10">
    <property type="entry name" value="Winged helix-like DNA-binding domain superfamily/Winged helix DNA-binding domain"/>
    <property type="match status" value="1"/>
</dbReference>
<evidence type="ECO:0000256" key="1">
    <source>
        <dbReference type="ARBA" id="ARBA00010641"/>
    </source>
</evidence>
<dbReference type="InterPro" id="IPR014284">
    <property type="entry name" value="RNA_pol_sigma-70_dom"/>
</dbReference>
<dbReference type="PANTHER" id="PTHR43133:SF63">
    <property type="entry name" value="RNA POLYMERASE SIGMA FACTOR FECI-RELATED"/>
    <property type="match status" value="1"/>
</dbReference>
<dbReference type="NCBIfam" id="TIGR02937">
    <property type="entry name" value="sigma70-ECF"/>
    <property type="match status" value="1"/>
</dbReference>
<dbReference type="GO" id="GO:0016987">
    <property type="term" value="F:sigma factor activity"/>
    <property type="evidence" value="ECO:0007669"/>
    <property type="project" value="UniProtKB-KW"/>
</dbReference>
<evidence type="ECO:0000313" key="7">
    <source>
        <dbReference type="EMBL" id="MTH35235.1"/>
    </source>
</evidence>
<keyword evidence="8" id="KW-1185">Reference proteome</keyword>
<organism evidence="7 8">
    <name type="scientific">Paracoccus limosus</name>
    <dbReference type="NCBI Taxonomy" id="913252"/>
    <lineage>
        <taxon>Bacteria</taxon>
        <taxon>Pseudomonadati</taxon>
        <taxon>Pseudomonadota</taxon>
        <taxon>Alphaproteobacteria</taxon>
        <taxon>Rhodobacterales</taxon>
        <taxon>Paracoccaceae</taxon>
        <taxon>Paracoccus</taxon>
    </lineage>
</organism>
<dbReference type="GO" id="GO:0006352">
    <property type="term" value="P:DNA-templated transcription initiation"/>
    <property type="evidence" value="ECO:0007669"/>
    <property type="project" value="InterPro"/>
</dbReference>
<comment type="similarity">
    <text evidence="1">Belongs to the sigma-70 factor family. ECF subfamily.</text>
</comment>
<sequence>MVPLSLQIGALFRSERGRLLRRVGIVLKSQTDAEDLVQDVFVNLLRRDAPQIQQPRNYLTRAATNAALDHLRRKRVREAVVQTGLDPAHQAPAPQPPVETILQSRHELAILRAAIAGLPPKCRVAFLLSRDHGLSMREIAGQMGVSESTVEKHLLKAMLRCRAALQAAGREF</sequence>
<reference evidence="7 8" key="1">
    <citation type="submission" date="2019-11" db="EMBL/GenBank/DDBJ databases">
        <authorList>
            <person name="Dong K."/>
        </authorList>
    </citation>
    <scope>NUCLEOTIDE SEQUENCE [LARGE SCALE GENOMIC DNA]</scope>
    <source>
        <strain evidence="7 8">JCM 17370</strain>
    </source>
</reference>
<dbReference type="EMBL" id="WMIF01000015">
    <property type="protein sequence ID" value="MTH35235.1"/>
    <property type="molecule type" value="Genomic_DNA"/>
</dbReference>
<dbReference type="InterPro" id="IPR013324">
    <property type="entry name" value="RNA_pol_sigma_r3/r4-like"/>
</dbReference>
<evidence type="ECO:0000259" key="5">
    <source>
        <dbReference type="Pfam" id="PF04542"/>
    </source>
</evidence>
<gene>
    <name evidence="7" type="ORF">GL279_11550</name>
</gene>
<dbReference type="InterPro" id="IPR007627">
    <property type="entry name" value="RNA_pol_sigma70_r2"/>
</dbReference>
<dbReference type="Pfam" id="PF04542">
    <property type="entry name" value="Sigma70_r2"/>
    <property type="match status" value="1"/>
</dbReference>
<feature type="domain" description="RNA polymerase sigma factor 70 region 4 type 2" evidence="6">
    <location>
        <begin position="110"/>
        <end position="161"/>
    </location>
</feature>
<evidence type="ECO:0000259" key="6">
    <source>
        <dbReference type="Pfam" id="PF08281"/>
    </source>
</evidence>
<dbReference type="GO" id="GO:0003677">
    <property type="term" value="F:DNA binding"/>
    <property type="evidence" value="ECO:0007669"/>
    <property type="project" value="InterPro"/>
</dbReference>
<keyword evidence="2" id="KW-0805">Transcription regulation</keyword>
<protein>
    <submittedName>
        <fullName evidence="7">Sigma-70 family RNA polymerase sigma factor</fullName>
    </submittedName>
</protein>
<dbReference type="InterPro" id="IPR013249">
    <property type="entry name" value="RNA_pol_sigma70_r4_t2"/>
</dbReference>
<dbReference type="SUPFAM" id="SSF88659">
    <property type="entry name" value="Sigma3 and sigma4 domains of RNA polymerase sigma factors"/>
    <property type="match status" value="1"/>
</dbReference>
<dbReference type="InterPro" id="IPR013325">
    <property type="entry name" value="RNA_pol_sigma_r2"/>
</dbReference>
<dbReference type="PANTHER" id="PTHR43133">
    <property type="entry name" value="RNA POLYMERASE ECF-TYPE SIGMA FACTO"/>
    <property type="match status" value="1"/>
</dbReference>
<dbReference type="InterPro" id="IPR039425">
    <property type="entry name" value="RNA_pol_sigma-70-like"/>
</dbReference>
<dbReference type="Proteomes" id="UP000442533">
    <property type="component" value="Unassembled WGS sequence"/>
</dbReference>
<dbReference type="SUPFAM" id="SSF88946">
    <property type="entry name" value="Sigma2 domain of RNA polymerase sigma factors"/>
    <property type="match status" value="1"/>
</dbReference>
<dbReference type="InterPro" id="IPR036388">
    <property type="entry name" value="WH-like_DNA-bd_sf"/>
</dbReference>
<comment type="caution">
    <text evidence="7">The sequence shown here is derived from an EMBL/GenBank/DDBJ whole genome shotgun (WGS) entry which is preliminary data.</text>
</comment>
<proteinExistence type="inferred from homology"/>
<keyword evidence="4" id="KW-0804">Transcription</keyword>